<keyword evidence="4 11" id="KW-0863">Zinc-finger</keyword>
<evidence type="ECO:0000256" key="2">
    <source>
        <dbReference type="ARBA" id="ARBA00022723"/>
    </source>
</evidence>
<dbReference type="OMA" id="PQPCEAR"/>
<dbReference type="GO" id="GO:0008270">
    <property type="term" value="F:zinc ion binding"/>
    <property type="evidence" value="ECO:0007669"/>
    <property type="project" value="UniProtKB-KW"/>
</dbReference>
<dbReference type="EMBL" id="AAPE02021637">
    <property type="status" value="NOT_ANNOTATED_CDS"/>
    <property type="molecule type" value="Genomic_DNA"/>
</dbReference>
<keyword evidence="3" id="KW-0677">Repeat</keyword>
<keyword evidence="6" id="KW-0805">Transcription regulation</keyword>
<evidence type="ECO:0000256" key="8">
    <source>
        <dbReference type="ARBA" id="ARBA00023159"/>
    </source>
</evidence>
<keyword evidence="9" id="KW-0804">Transcription</keyword>
<evidence type="ECO:0000313" key="15">
    <source>
        <dbReference type="Proteomes" id="UP000001074"/>
    </source>
</evidence>
<keyword evidence="8" id="KW-0010">Activator</keyword>
<reference evidence="14 15" key="1">
    <citation type="journal article" date="2011" name="Nature">
        <title>A high-resolution map of human evolutionary constraint using 29 mammals.</title>
        <authorList>
            <person name="Lindblad-Toh K."/>
            <person name="Garber M."/>
            <person name="Zuk O."/>
            <person name="Lin M.F."/>
            <person name="Parker B.J."/>
            <person name="Washietl S."/>
            <person name="Kheradpour P."/>
            <person name="Ernst J."/>
            <person name="Jordan G."/>
            <person name="Mauceli E."/>
            <person name="Ward L.D."/>
            <person name="Lowe C.B."/>
            <person name="Holloway A.K."/>
            <person name="Clamp M."/>
            <person name="Gnerre S."/>
            <person name="Alfoldi J."/>
            <person name="Beal K."/>
            <person name="Chang J."/>
            <person name="Clawson H."/>
            <person name="Cuff J."/>
            <person name="Di Palma F."/>
            <person name="Fitzgerald S."/>
            <person name="Flicek P."/>
            <person name="Guttman M."/>
            <person name="Hubisz M.J."/>
            <person name="Jaffe D.B."/>
            <person name="Jungreis I."/>
            <person name="Kent W.J."/>
            <person name="Kostka D."/>
            <person name="Lara M."/>
            <person name="Martins A.L."/>
            <person name="Massingham T."/>
            <person name="Moltke I."/>
            <person name="Raney B.J."/>
            <person name="Rasmussen M.D."/>
            <person name="Robinson J."/>
            <person name="Stark A."/>
            <person name="Vilella A.J."/>
            <person name="Wen J."/>
            <person name="Xie X."/>
            <person name="Zody M.C."/>
            <person name="Baldwin J."/>
            <person name="Bloom T."/>
            <person name="Chin C.W."/>
            <person name="Heiman D."/>
            <person name="Nicol R."/>
            <person name="Nusbaum C."/>
            <person name="Young S."/>
            <person name="Wilkinson J."/>
            <person name="Worley K.C."/>
            <person name="Kovar C.L."/>
            <person name="Muzny D.M."/>
            <person name="Gibbs R.A."/>
            <person name="Cree A."/>
            <person name="Dihn H.H."/>
            <person name="Fowler G."/>
            <person name="Jhangiani S."/>
            <person name="Joshi V."/>
            <person name="Lee S."/>
            <person name="Lewis L.R."/>
            <person name="Nazareth L.V."/>
            <person name="Okwuonu G."/>
            <person name="Santibanez J."/>
            <person name="Warren W.C."/>
            <person name="Mardis E.R."/>
            <person name="Weinstock G.M."/>
            <person name="Wilson R.K."/>
            <person name="Delehaunty K."/>
            <person name="Dooling D."/>
            <person name="Fronik C."/>
            <person name="Fulton L."/>
            <person name="Fulton B."/>
            <person name="Graves T."/>
            <person name="Minx P."/>
            <person name="Sodergren E."/>
            <person name="Birney E."/>
            <person name="Margulies E.H."/>
            <person name="Herrero J."/>
            <person name="Green E.D."/>
            <person name="Haussler D."/>
            <person name="Siepel A."/>
            <person name="Goldman N."/>
            <person name="Pollard K.S."/>
            <person name="Pedersen J.S."/>
            <person name="Lander E.S."/>
            <person name="Kellis M."/>
        </authorList>
    </citation>
    <scope>NUCLEOTIDE SEQUENCE [LARGE SCALE GENOMIC DNA]</scope>
</reference>
<accession>G1QBF3</accession>
<dbReference type="GO" id="GO:0000978">
    <property type="term" value="F:RNA polymerase II cis-regulatory region sequence-specific DNA binding"/>
    <property type="evidence" value="ECO:0007669"/>
    <property type="project" value="TreeGrafter"/>
</dbReference>
<comment type="subcellular location">
    <subcellularLocation>
        <location evidence="1">Nucleus</location>
    </subcellularLocation>
</comment>
<dbReference type="Proteomes" id="UP000001074">
    <property type="component" value="Unassembled WGS sequence"/>
</dbReference>
<feature type="region of interest" description="Disordered" evidence="12">
    <location>
        <begin position="93"/>
        <end position="114"/>
    </location>
</feature>
<dbReference type="eggNOG" id="KOG1601">
    <property type="taxonomic scope" value="Eukaryota"/>
</dbReference>
<sequence length="336" mass="35676">VFLVNSCLYCLEGTPRGSPYTTWAYGNAGLYHPTTVSPPWDYTPPQASEDSYSRSTFLENFRTQLLSPDLLALGPAVPSSIPVPSSAYGPPDFPRSFIPPTRSPPSPAVNSSPNLPGTLPLSTCGAQCSNCQTTITAVWRLNANRDPVCNACGLYYKRHQVNRPLTMRKDVMKVSKRAGAQCSNCQTTITSVWRLNANRDPVCNACGIYYKQHQVNRPLTMRTDVIKTRKRRISQKEKKAVSSLAGTGPADAPAGGFMVVAGGSDGGNCGEVASGLTLGPPGTAHLYQGPGPEVLSGPVSHLMPFPGPLLGSPTDSFPTGPMPPTTTSTVEAPLSP</sequence>
<dbReference type="CDD" id="cd00202">
    <property type="entry name" value="ZnF_GATA"/>
    <property type="match status" value="2"/>
</dbReference>
<dbReference type="InterPro" id="IPR000679">
    <property type="entry name" value="Znf_GATA"/>
</dbReference>
<dbReference type="InterPro" id="IPR039355">
    <property type="entry name" value="Transcription_factor_GATA"/>
</dbReference>
<dbReference type="AlphaFoldDB" id="G1QBF3"/>
<keyword evidence="7" id="KW-0238">DNA-binding</keyword>
<name>G1QBF3_MYOLU</name>
<evidence type="ECO:0000256" key="7">
    <source>
        <dbReference type="ARBA" id="ARBA00023125"/>
    </source>
</evidence>
<keyword evidence="5" id="KW-0862">Zinc</keyword>
<reference evidence="14" key="2">
    <citation type="submission" date="2025-08" db="UniProtKB">
        <authorList>
            <consortium name="Ensembl"/>
        </authorList>
    </citation>
    <scope>IDENTIFICATION</scope>
</reference>
<evidence type="ECO:0000256" key="3">
    <source>
        <dbReference type="ARBA" id="ARBA00022737"/>
    </source>
</evidence>
<dbReference type="PANTHER" id="PTHR10071">
    <property type="entry name" value="TRANSCRIPTION FACTOR GATA FAMILY MEMBER"/>
    <property type="match status" value="1"/>
</dbReference>
<dbReference type="InParanoid" id="G1QBF3"/>
<keyword evidence="2" id="KW-0479">Metal-binding</keyword>
<dbReference type="HOGENOM" id="CLU_027524_1_1_1"/>
<dbReference type="GO" id="GO:0045944">
    <property type="term" value="P:positive regulation of transcription by RNA polymerase II"/>
    <property type="evidence" value="ECO:0007669"/>
    <property type="project" value="TreeGrafter"/>
</dbReference>
<dbReference type="InterPro" id="IPR013088">
    <property type="entry name" value="Znf_NHR/GATA"/>
</dbReference>
<keyword evidence="15" id="KW-1185">Reference proteome</keyword>
<dbReference type="FunCoup" id="G1QBF3">
    <property type="interactions" value="23"/>
</dbReference>
<keyword evidence="10" id="KW-0539">Nucleus</keyword>
<feature type="region of interest" description="Disordered" evidence="12">
    <location>
        <begin position="309"/>
        <end position="336"/>
    </location>
</feature>
<dbReference type="GO" id="GO:0000122">
    <property type="term" value="P:negative regulation of transcription by RNA polymerase II"/>
    <property type="evidence" value="ECO:0007669"/>
    <property type="project" value="TreeGrafter"/>
</dbReference>
<dbReference type="SUPFAM" id="SSF57716">
    <property type="entry name" value="Glucocorticoid receptor-like (DNA-binding domain)"/>
    <property type="match status" value="2"/>
</dbReference>
<feature type="domain" description="GATA-type" evidence="13">
    <location>
        <begin position="176"/>
        <end position="229"/>
    </location>
</feature>
<evidence type="ECO:0000256" key="12">
    <source>
        <dbReference type="SAM" id="MobiDB-lite"/>
    </source>
</evidence>
<dbReference type="PRINTS" id="PR00619">
    <property type="entry name" value="GATAZNFINGER"/>
</dbReference>
<dbReference type="GeneTree" id="ENSGT00940000161156"/>
<dbReference type="SMART" id="SM00401">
    <property type="entry name" value="ZnF_GATA"/>
    <property type="match status" value="2"/>
</dbReference>
<evidence type="ECO:0000259" key="13">
    <source>
        <dbReference type="PROSITE" id="PS50114"/>
    </source>
</evidence>
<protein>
    <recommendedName>
        <fullName evidence="13">GATA-type domain-containing protein</fullName>
    </recommendedName>
</protein>
<proteinExistence type="predicted"/>
<dbReference type="STRING" id="59463.ENSMLUP00000021036"/>
<feature type="domain" description="GATA-type" evidence="13">
    <location>
        <begin position="122"/>
        <end position="177"/>
    </location>
</feature>
<dbReference type="GO" id="GO:0005634">
    <property type="term" value="C:nucleus"/>
    <property type="evidence" value="ECO:0007669"/>
    <property type="project" value="UniProtKB-SubCell"/>
</dbReference>
<evidence type="ECO:0000256" key="6">
    <source>
        <dbReference type="ARBA" id="ARBA00023015"/>
    </source>
</evidence>
<evidence type="ECO:0000256" key="11">
    <source>
        <dbReference type="PROSITE-ProRule" id="PRU00094"/>
    </source>
</evidence>
<dbReference type="Ensembl" id="ENSMLUT00000028400.1">
    <property type="protein sequence ID" value="ENSMLUP00000021036.1"/>
    <property type="gene ID" value="ENSMLUG00000023913.1"/>
</dbReference>
<dbReference type="PANTHER" id="PTHR10071:SF190">
    <property type="entry name" value="ERYTHROID TRANSCRIPTION FACTOR"/>
    <property type="match status" value="1"/>
</dbReference>
<evidence type="ECO:0000256" key="9">
    <source>
        <dbReference type="ARBA" id="ARBA00023163"/>
    </source>
</evidence>
<reference evidence="14" key="3">
    <citation type="submission" date="2025-09" db="UniProtKB">
        <authorList>
            <consortium name="Ensembl"/>
        </authorList>
    </citation>
    <scope>IDENTIFICATION</scope>
</reference>
<evidence type="ECO:0000256" key="5">
    <source>
        <dbReference type="ARBA" id="ARBA00022833"/>
    </source>
</evidence>
<organism evidence="14 15">
    <name type="scientific">Myotis lucifugus</name>
    <name type="common">Little brown bat</name>
    <dbReference type="NCBI Taxonomy" id="59463"/>
    <lineage>
        <taxon>Eukaryota</taxon>
        <taxon>Metazoa</taxon>
        <taxon>Chordata</taxon>
        <taxon>Craniata</taxon>
        <taxon>Vertebrata</taxon>
        <taxon>Euteleostomi</taxon>
        <taxon>Mammalia</taxon>
        <taxon>Eutheria</taxon>
        <taxon>Laurasiatheria</taxon>
        <taxon>Chiroptera</taxon>
        <taxon>Yangochiroptera</taxon>
        <taxon>Vespertilionidae</taxon>
        <taxon>Myotis</taxon>
    </lineage>
</organism>
<evidence type="ECO:0000256" key="4">
    <source>
        <dbReference type="ARBA" id="ARBA00022771"/>
    </source>
</evidence>
<evidence type="ECO:0000313" key="14">
    <source>
        <dbReference type="Ensembl" id="ENSMLUP00000021036.1"/>
    </source>
</evidence>
<dbReference type="GO" id="GO:0045165">
    <property type="term" value="P:cell fate commitment"/>
    <property type="evidence" value="ECO:0007669"/>
    <property type="project" value="TreeGrafter"/>
</dbReference>
<dbReference type="GO" id="GO:0000981">
    <property type="term" value="F:DNA-binding transcription factor activity, RNA polymerase II-specific"/>
    <property type="evidence" value="ECO:0007669"/>
    <property type="project" value="TreeGrafter"/>
</dbReference>
<evidence type="ECO:0000256" key="10">
    <source>
        <dbReference type="ARBA" id="ARBA00023242"/>
    </source>
</evidence>
<dbReference type="Gene3D" id="3.30.50.10">
    <property type="entry name" value="Erythroid Transcription Factor GATA-1, subunit A"/>
    <property type="match status" value="2"/>
</dbReference>
<dbReference type="PROSITE" id="PS50114">
    <property type="entry name" value="GATA_ZN_FINGER_2"/>
    <property type="match status" value="2"/>
</dbReference>
<evidence type="ECO:0000256" key="1">
    <source>
        <dbReference type="ARBA" id="ARBA00004123"/>
    </source>
</evidence>
<dbReference type="Pfam" id="PF00320">
    <property type="entry name" value="GATA"/>
    <property type="match status" value="2"/>
</dbReference>